<dbReference type="VEuPathDB" id="TriTrypDB:ADEAN_000644100"/>
<accession>A0A7G2CGD7</accession>
<keyword evidence="2" id="KW-1185">Reference proteome</keyword>
<dbReference type="AlphaFoldDB" id="A0A7G2CGD7"/>
<organism evidence="1 2">
    <name type="scientific">Angomonas deanei</name>
    <dbReference type="NCBI Taxonomy" id="59799"/>
    <lineage>
        <taxon>Eukaryota</taxon>
        <taxon>Discoba</taxon>
        <taxon>Euglenozoa</taxon>
        <taxon>Kinetoplastea</taxon>
        <taxon>Metakinetoplastina</taxon>
        <taxon>Trypanosomatida</taxon>
        <taxon>Trypanosomatidae</taxon>
        <taxon>Strigomonadinae</taxon>
        <taxon>Angomonas</taxon>
    </lineage>
</organism>
<gene>
    <name evidence="1" type="ORF">ADEAN_000644100</name>
</gene>
<sequence>MRQGVLVKMNSGAELVPKGNTGGSGTDDGYVASLLENLDRCRGEVGTFEQLCALLDVCNPHLPAQIQAQRIAPTEPEGVKPVAYQLTINGPLRAVPHPEVLSIAEDILVEDCQDDFCLVNIVCNDILFNRRTAFLPPTDPHAKDLAENKTESLTRLLSFLKNVTDAFSGSLRDYAFTRCDISSLDFGHTFPIPSLFPPLHSLMFTHCKLTGSHVAALLEWARRENSEAASGHTRCFQSLHTLQLCGAVTAQCVDDLLDYFLDELDQNQFRFLRLPADLVEGAKRHAFCQTNTSFRVEEIAFT</sequence>
<evidence type="ECO:0000313" key="2">
    <source>
        <dbReference type="Proteomes" id="UP000515908"/>
    </source>
</evidence>
<proteinExistence type="predicted"/>
<dbReference type="EMBL" id="LR877156">
    <property type="protein sequence ID" value="CAD2218948.1"/>
    <property type="molecule type" value="Genomic_DNA"/>
</dbReference>
<reference evidence="1 2" key="1">
    <citation type="submission" date="2020-08" db="EMBL/GenBank/DDBJ databases">
        <authorList>
            <person name="Newling K."/>
            <person name="Davey J."/>
            <person name="Forrester S."/>
        </authorList>
    </citation>
    <scope>NUCLEOTIDE SEQUENCE [LARGE SCALE GENOMIC DNA]</scope>
    <source>
        <strain evidence="2">Crithidia deanei Carvalho (ATCC PRA-265)</strain>
    </source>
</reference>
<protein>
    <submittedName>
        <fullName evidence="1">Uncharacterized protein</fullName>
    </submittedName>
</protein>
<evidence type="ECO:0000313" key="1">
    <source>
        <dbReference type="EMBL" id="CAD2218948.1"/>
    </source>
</evidence>
<dbReference type="Proteomes" id="UP000515908">
    <property type="component" value="Chromosome 12"/>
</dbReference>
<name>A0A7G2CGD7_9TRYP</name>